<organism evidence="3 4">
    <name type="scientific">Kineobactrum salinum</name>
    <dbReference type="NCBI Taxonomy" id="2708301"/>
    <lineage>
        <taxon>Bacteria</taxon>
        <taxon>Pseudomonadati</taxon>
        <taxon>Pseudomonadota</taxon>
        <taxon>Gammaproteobacteria</taxon>
        <taxon>Cellvibrionales</taxon>
        <taxon>Halieaceae</taxon>
        <taxon>Kineobactrum</taxon>
    </lineage>
</organism>
<keyword evidence="4" id="KW-1185">Reference proteome</keyword>
<gene>
    <name evidence="3" type="ORF">G3T16_02205</name>
</gene>
<evidence type="ECO:0000256" key="1">
    <source>
        <dbReference type="SAM" id="Coils"/>
    </source>
</evidence>
<dbReference type="InterPro" id="IPR032638">
    <property type="entry name" value="Porin_5"/>
</dbReference>
<reference evidence="3 4" key="1">
    <citation type="submission" date="2020-02" db="EMBL/GenBank/DDBJ databases">
        <title>Genome sequencing for Kineobactrum sp. M2.</title>
        <authorList>
            <person name="Park S.-J."/>
        </authorList>
    </citation>
    <scope>NUCLEOTIDE SEQUENCE [LARGE SCALE GENOMIC DNA]</scope>
    <source>
        <strain evidence="3 4">M2</strain>
    </source>
</reference>
<dbReference type="AlphaFoldDB" id="A0A6C0TX75"/>
<keyword evidence="1" id="KW-0175">Coiled coil</keyword>
<name>A0A6C0TX75_9GAMM</name>
<accession>A0A6C0TX75</accession>
<evidence type="ECO:0008006" key="5">
    <source>
        <dbReference type="Google" id="ProtNLM"/>
    </source>
</evidence>
<feature type="signal peptide" evidence="2">
    <location>
        <begin position="1"/>
        <end position="21"/>
    </location>
</feature>
<dbReference type="SUPFAM" id="SSF56935">
    <property type="entry name" value="Porins"/>
    <property type="match status" value="1"/>
</dbReference>
<dbReference type="RefSeq" id="WP_163493641.1">
    <property type="nucleotide sequence ID" value="NZ_CP048711.1"/>
</dbReference>
<evidence type="ECO:0000256" key="2">
    <source>
        <dbReference type="SAM" id="SignalP"/>
    </source>
</evidence>
<dbReference type="EMBL" id="CP048711">
    <property type="protein sequence ID" value="QIB64391.1"/>
    <property type="molecule type" value="Genomic_DNA"/>
</dbReference>
<keyword evidence="2" id="KW-0732">Signal</keyword>
<evidence type="ECO:0000313" key="4">
    <source>
        <dbReference type="Proteomes" id="UP000477680"/>
    </source>
</evidence>
<feature type="coiled-coil region" evidence="1">
    <location>
        <begin position="14"/>
        <end position="55"/>
    </location>
</feature>
<dbReference type="Proteomes" id="UP000477680">
    <property type="component" value="Chromosome"/>
</dbReference>
<evidence type="ECO:0000313" key="3">
    <source>
        <dbReference type="EMBL" id="QIB64391.1"/>
    </source>
</evidence>
<dbReference type="KEGG" id="kim:G3T16_02205"/>
<feature type="chain" id="PRO_5025589968" description="Porin" evidence="2">
    <location>
        <begin position="22"/>
        <end position="424"/>
    </location>
</feature>
<dbReference type="Pfam" id="PF16930">
    <property type="entry name" value="Porin_5"/>
    <property type="match status" value="2"/>
</dbReference>
<sequence>MRRLTVAALASLSLATAAAEAAVSEAEFEQLKADMARLTQRVGTLEAENRRLREASETAVSEVQLVRSEVDQARRSPPGGHWSDTIKLYGDYRYRYEEIDVGARDTRTRHRIRARAGLVAQLSSELEVGLGLAAGNESPRSGNITLGSGGTSKDLFLNLAYARWQPFDGGYLMAGKMANTFYRTQGSGLLWDSDYTPEGIAFGWAGQGLFLNSAAIWLESDSNRANETTYWGLQGGVSLQPANNLTLTAGAAYFDLPVRGESVFFGEPDEFFGNSFSCTEPGTSAGCVYLNDYEELELFADLTVAGLPLPLTFFVDYVQNLDADEFDSGWLAGAKLGNTAAAGSWQLGYQYEDVEADATFGLLRDSNVGGGGTDISGHKFTGKYAVARHWVLGVTWYLNNESGENATGRGTDFDRVVFDSVFKY</sequence>
<proteinExistence type="predicted"/>
<protein>
    <recommendedName>
        <fullName evidence="5">Porin</fullName>
    </recommendedName>
</protein>